<accession>A0ABX7YJY9</accession>
<sequence length="213" mass="24355">MSKRGIRQTASVEEARMELQTLIKAKILSTICEISSSSSEEAVRQMIASYGAGTSYAANQPSHVTQQAGRLWILTGKHHQEEEVLTLGQSQDILKEITTIVYKIFGKKDPIDFYAELRASYDSLTFYEVAIDAYLTHLEPDLKDDLLARKNRASQGQSTLVDLFFDMSKEYFVEANLAYSTAAKYWNFFRSGMDKRYYYHLLDNLKKEESVTK</sequence>
<reference evidence="1 2" key="1">
    <citation type="submission" date="2021-04" db="EMBL/GenBank/DDBJ databases">
        <title>Complete genome sequence of a novel Streptococcus species.</title>
        <authorList>
            <person name="Teng J.L.L."/>
        </authorList>
    </citation>
    <scope>NUCLEOTIDE SEQUENCE [LARGE SCALE GENOMIC DNA]</scope>
    <source>
        <strain evidence="1 2">HKU75</strain>
    </source>
</reference>
<dbReference type="EMBL" id="CP073084">
    <property type="protein sequence ID" value="QUE53823.1"/>
    <property type="molecule type" value="Genomic_DNA"/>
</dbReference>
<evidence type="ECO:0000313" key="2">
    <source>
        <dbReference type="Proteomes" id="UP000677616"/>
    </source>
</evidence>
<protein>
    <submittedName>
        <fullName evidence="1">Uncharacterized protein</fullName>
    </submittedName>
</protein>
<evidence type="ECO:0000313" key="1">
    <source>
        <dbReference type="EMBL" id="QUE53823.1"/>
    </source>
</evidence>
<keyword evidence="2" id="KW-1185">Reference proteome</keyword>
<organism evidence="1 2">
    <name type="scientific">Streptococcus oriscaviae</name>
    <dbReference type="NCBI Taxonomy" id="2781599"/>
    <lineage>
        <taxon>Bacteria</taxon>
        <taxon>Bacillati</taxon>
        <taxon>Bacillota</taxon>
        <taxon>Bacilli</taxon>
        <taxon>Lactobacillales</taxon>
        <taxon>Streptococcaceae</taxon>
        <taxon>Streptococcus</taxon>
    </lineage>
</organism>
<dbReference type="Proteomes" id="UP000677616">
    <property type="component" value="Chromosome"/>
</dbReference>
<proteinExistence type="predicted"/>
<name>A0ABX7YJY9_9STRE</name>
<dbReference type="RefSeq" id="WP_212569982.1">
    <property type="nucleotide sequence ID" value="NZ_CP073084.1"/>
</dbReference>
<gene>
    <name evidence="1" type="ORF">INT76_08310</name>
</gene>